<evidence type="ECO:0008006" key="3">
    <source>
        <dbReference type="Google" id="ProtNLM"/>
    </source>
</evidence>
<evidence type="ECO:0000313" key="2">
    <source>
        <dbReference type="Proteomes" id="UP000014568"/>
    </source>
</evidence>
<accession>S3N5J0</accession>
<dbReference type="EMBL" id="ATGI01000023">
    <property type="protein sequence ID" value="EPF73743.1"/>
    <property type="molecule type" value="Genomic_DNA"/>
</dbReference>
<dbReference type="Gene3D" id="3.40.1260.10">
    <property type="entry name" value="DsrEFH-like"/>
    <property type="match status" value="1"/>
</dbReference>
<dbReference type="RefSeq" id="WP_016656309.1">
    <property type="nucleotide sequence ID" value="NZ_KE340353.1"/>
</dbReference>
<name>S3N5J0_9GAMM</name>
<dbReference type="HOGENOM" id="CLU_179032_0_0_6"/>
<protein>
    <recommendedName>
        <fullName evidence="3">tRNA 2-thiouridine synthesizing protein B</fullName>
    </recommendedName>
</protein>
<dbReference type="AlphaFoldDB" id="S3N5J0"/>
<reference evidence="1 2" key="1">
    <citation type="submission" date="2013-06" db="EMBL/GenBank/DDBJ databases">
        <title>The Genome Sequence of Acinetobacter rudis CIP 110305.</title>
        <authorList>
            <consortium name="The Broad Institute Genome Sequencing Platform"/>
            <consortium name="The Broad Institute Genome Sequencing Center for Infectious Disease"/>
            <person name="Cerqueira G."/>
            <person name="Feldgarden M."/>
            <person name="Courvalin P."/>
            <person name="Perichon B."/>
            <person name="Grillot-Courvalin C."/>
            <person name="Clermont D."/>
            <person name="Rocha E."/>
            <person name="Yoon E.-J."/>
            <person name="Nemec A."/>
            <person name="Young S.K."/>
            <person name="Zeng Q."/>
            <person name="Gargeya S."/>
            <person name="Fitzgerald M."/>
            <person name="Abouelleil A."/>
            <person name="Alvarado L."/>
            <person name="Berlin A.M."/>
            <person name="Chapman S.B."/>
            <person name="Dewar J."/>
            <person name="Goldberg J."/>
            <person name="Griggs A."/>
            <person name="Gujja S."/>
            <person name="Hansen M."/>
            <person name="Howarth C."/>
            <person name="Imamovic A."/>
            <person name="Larimer J."/>
            <person name="McCowan C."/>
            <person name="Murphy C."/>
            <person name="Pearson M."/>
            <person name="Priest M."/>
            <person name="Roberts A."/>
            <person name="Saif S."/>
            <person name="Shea T."/>
            <person name="Sykes S."/>
            <person name="Wortman J."/>
            <person name="Nusbaum C."/>
            <person name="Birren B."/>
        </authorList>
    </citation>
    <scope>NUCLEOTIDE SEQUENCE [LARGE SCALE GENOMIC DNA]</scope>
    <source>
        <strain evidence="1 2">CIP 110305</strain>
    </source>
</reference>
<proteinExistence type="predicted"/>
<dbReference type="Proteomes" id="UP000014568">
    <property type="component" value="Unassembled WGS sequence"/>
</dbReference>
<dbReference type="InterPro" id="IPR027396">
    <property type="entry name" value="DsrEFH-like"/>
</dbReference>
<dbReference type="SUPFAM" id="SSF75169">
    <property type="entry name" value="DsrEFH-like"/>
    <property type="match status" value="1"/>
</dbReference>
<keyword evidence="2" id="KW-1185">Reference proteome</keyword>
<dbReference type="STRING" id="632955.GCA_000829675_03246"/>
<evidence type="ECO:0000313" key="1">
    <source>
        <dbReference type="EMBL" id="EPF73743.1"/>
    </source>
</evidence>
<gene>
    <name evidence="1" type="ORF">F945_01902</name>
</gene>
<dbReference type="eggNOG" id="ENOG5031RT1">
    <property type="taxonomic scope" value="Bacteria"/>
</dbReference>
<comment type="caution">
    <text evidence="1">The sequence shown here is derived from an EMBL/GenBank/DDBJ whole genome shotgun (WGS) entry which is preliminary data.</text>
</comment>
<sequence>MTSPDKSLYLVQSDYEKTLPILERIETIYSENDSIILMGEAVLHYMNQFLIEKSRIYILESELGLLNEELAPSHIKLLNSSQFADLVLEYNRCITFK</sequence>
<organism evidence="1 2">
    <name type="scientific">Acinetobacter rudis CIP 110305</name>
    <dbReference type="NCBI Taxonomy" id="421052"/>
    <lineage>
        <taxon>Bacteria</taxon>
        <taxon>Pseudomonadati</taxon>
        <taxon>Pseudomonadota</taxon>
        <taxon>Gammaproteobacteria</taxon>
        <taxon>Moraxellales</taxon>
        <taxon>Moraxellaceae</taxon>
        <taxon>Acinetobacter</taxon>
    </lineage>
</organism>
<dbReference type="OrthoDB" id="6710413at2"/>
<dbReference type="PATRIC" id="fig|421052.3.peg.1857"/>